<dbReference type="PROSITE" id="PS50931">
    <property type="entry name" value="HTH_LYSR"/>
    <property type="match status" value="1"/>
</dbReference>
<dbReference type="InterPro" id="IPR036388">
    <property type="entry name" value="WH-like_DNA-bd_sf"/>
</dbReference>
<keyword evidence="7" id="KW-1185">Reference proteome</keyword>
<dbReference type="PANTHER" id="PTHR30537:SF71">
    <property type="entry name" value="TRANSCRIPTIONAL REGULATORY PROTEIN"/>
    <property type="match status" value="1"/>
</dbReference>
<organism evidence="6 7">
    <name type="scientific">Acuticoccus sediminis</name>
    <dbReference type="NCBI Taxonomy" id="2184697"/>
    <lineage>
        <taxon>Bacteria</taxon>
        <taxon>Pseudomonadati</taxon>
        <taxon>Pseudomonadota</taxon>
        <taxon>Alphaproteobacteria</taxon>
        <taxon>Hyphomicrobiales</taxon>
        <taxon>Amorphaceae</taxon>
        <taxon>Acuticoccus</taxon>
    </lineage>
</organism>
<dbReference type="FunFam" id="1.10.10.10:FF:000001">
    <property type="entry name" value="LysR family transcriptional regulator"/>
    <property type="match status" value="1"/>
</dbReference>
<dbReference type="SUPFAM" id="SSF53850">
    <property type="entry name" value="Periplasmic binding protein-like II"/>
    <property type="match status" value="1"/>
</dbReference>
<reference evidence="6 7" key="1">
    <citation type="submission" date="2018-05" db="EMBL/GenBank/DDBJ databases">
        <title>Acuticoccus sediminis sp. nov., isolated from deep-sea sediment of Indian Ocean.</title>
        <authorList>
            <person name="Liu X."/>
            <person name="Lai Q."/>
            <person name="Du Y."/>
            <person name="Sun F."/>
            <person name="Zhang X."/>
            <person name="Wang S."/>
            <person name="Shao Z."/>
        </authorList>
    </citation>
    <scope>NUCLEOTIDE SEQUENCE [LARGE SCALE GENOMIC DNA]</scope>
    <source>
        <strain evidence="6 7">PTG4-2</strain>
    </source>
</reference>
<proteinExistence type="inferred from homology"/>
<comment type="caution">
    <text evidence="6">The sequence shown here is derived from an EMBL/GenBank/DDBJ whole genome shotgun (WGS) entry which is preliminary data.</text>
</comment>
<dbReference type="GO" id="GO:0006351">
    <property type="term" value="P:DNA-templated transcription"/>
    <property type="evidence" value="ECO:0007669"/>
    <property type="project" value="TreeGrafter"/>
</dbReference>
<gene>
    <name evidence="6" type="ORF">DLJ53_13405</name>
</gene>
<evidence type="ECO:0000259" key="5">
    <source>
        <dbReference type="PROSITE" id="PS50931"/>
    </source>
</evidence>
<evidence type="ECO:0000313" key="7">
    <source>
        <dbReference type="Proteomes" id="UP000249590"/>
    </source>
</evidence>
<dbReference type="SUPFAM" id="SSF46785">
    <property type="entry name" value="Winged helix' DNA-binding domain"/>
    <property type="match status" value="1"/>
</dbReference>
<dbReference type="GO" id="GO:0043565">
    <property type="term" value="F:sequence-specific DNA binding"/>
    <property type="evidence" value="ECO:0007669"/>
    <property type="project" value="TreeGrafter"/>
</dbReference>
<evidence type="ECO:0000256" key="1">
    <source>
        <dbReference type="ARBA" id="ARBA00009437"/>
    </source>
</evidence>
<dbReference type="Gene3D" id="3.40.190.290">
    <property type="match status" value="1"/>
</dbReference>
<sequence length="300" mass="32020">MVGDPARLRELEIFAAVVAEESFSAAARASGLTPSAVSKAVARLERRLGVRLVARTTRGLTLTAEGRDFHLRAVSILCALEEAEREATTGGRPIGTVTIATSASYGHHTLYPALRPLLAEHPDLDVVVRQNDAVVALLDAEADIAVRAGEMPPSAMLVRSLGHGPRLVVGSPAYLAARGVPRTPDDLADHDLIDFTYQRHKPTWPYRPESGPPGVRIRASDGEGVRHMALAGLGLARLTEFVVRADLAAGRLVSVLDDAGPPETEPFHAVWLKSGGPLPARIRLVLDHLAAHGRIDPPSH</sequence>
<dbReference type="AlphaFoldDB" id="A0A8B2NXT5"/>
<evidence type="ECO:0000256" key="2">
    <source>
        <dbReference type="ARBA" id="ARBA00023015"/>
    </source>
</evidence>
<dbReference type="InterPro" id="IPR000847">
    <property type="entry name" value="LysR_HTH_N"/>
</dbReference>
<dbReference type="InterPro" id="IPR036390">
    <property type="entry name" value="WH_DNA-bd_sf"/>
</dbReference>
<dbReference type="InterPro" id="IPR058163">
    <property type="entry name" value="LysR-type_TF_proteobact-type"/>
</dbReference>
<evidence type="ECO:0000256" key="4">
    <source>
        <dbReference type="ARBA" id="ARBA00023163"/>
    </source>
</evidence>
<dbReference type="CDD" id="cd08422">
    <property type="entry name" value="PBP2_CrgA_like"/>
    <property type="match status" value="1"/>
</dbReference>
<dbReference type="Pfam" id="PF03466">
    <property type="entry name" value="LysR_substrate"/>
    <property type="match status" value="1"/>
</dbReference>
<dbReference type="GO" id="GO:0003700">
    <property type="term" value="F:DNA-binding transcription factor activity"/>
    <property type="evidence" value="ECO:0007669"/>
    <property type="project" value="InterPro"/>
</dbReference>
<dbReference type="PANTHER" id="PTHR30537">
    <property type="entry name" value="HTH-TYPE TRANSCRIPTIONAL REGULATOR"/>
    <property type="match status" value="1"/>
</dbReference>
<dbReference type="Pfam" id="PF00126">
    <property type="entry name" value="HTH_1"/>
    <property type="match status" value="1"/>
</dbReference>
<evidence type="ECO:0000313" key="6">
    <source>
        <dbReference type="EMBL" id="RAI02354.1"/>
    </source>
</evidence>
<dbReference type="RefSeq" id="WP_111345904.1">
    <property type="nucleotide sequence ID" value="NZ_QHHQ01000002.1"/>
</dbReference>
<dbReference type="OrthoDB" id="9813056at2"/>
<dbReference type="Proteomes" id="UP000249590">
    <property type="component" value="Unassembled WGS sequence"/>
</dbReference>
<keyword evidence="3" id="KW-0238">DNA-binding</keyword>
<accession>A0A8B2NXT5</accession>
<comment type="similarity">
    <text evidence="1">Belongs to the LysR transcriptional regulatory family.</text>
</comment>
<dbReference type="Gene3D" id="1.10.10.10">
    <property type="entry name" value="Winged helix-like DNA-binding domain superfamily/Winged helix DNA-binding domain"/>
    <property type="match status" value="1"/>
</dbReference>
<dbReference type="EMBL" id="QHHQ01000002">
    <property type="protein sequence ID" value="RAI02354.1"/>
    <property type="molecule type" value="Genomic_DNA"/>
</dbReference>
<name>A0A8B2NXT5_9HYPH</name>
<evidence type="ECO:0000256" key="3">
    <source>
        <dbReference type="ARBA" id="ARBA00023125"/>
    </source>
</evidence>
<keyword evidence="2" id="KW-0805">Transcription regulation</keyword>
<keyword evidence="4" id="KW-0804">Transcription</keyword>
<feature type="domain" description="HTH lysR-type" evidence="5">
    <location>
        <begin position="8"/>
        <end position="63"/>
    </location>
</feature>
<protein>
    <submittedName>
        <fullName evidence="6">LysR family transcriptional regulator</fullName>
    </submittedName>
</protein>
<dbReference type="InterPro" id="IPR005119">
    <property type="entry name" value="LysR_subst-bd"/>
</dbReference>